<sequence length="133" mass="14683">MIGRAGDERESDIRVHGVIHTGGTADAPKQGETSTTSERLAAKQSWPTLAKLTTLVTTMSSPSTTSSWTSCYPSVESRSIVSERFLLIRTVNRRTVCRHRPAMYVGGIADQIHTDHRAKLAEHCSTQRCEDKN</sequence>
<dbReference type="AlphaFoldDB" id="Q9Z5K1"/>
<feature type="compositionally biased region" description="Basic and acidic residues" evidence="1">
    <location>
        <begin position="1"/>
        <end position="15"/>
    </location>
</feature>
<proteinExistence type="predicted"/>
<dbReference type="EMBL" id="AL049191">
    <property type="protein sequence ID" value="CAB39145.1"/>
    <property type="molecule type" value="Genomic_DNA"/>
</dbReference>
<accession>Q9Z5K1</accession>
<reference evidence="2" key="3">
    <citation type="submission" date="1999-03" db="EMBL/GenBank/DDBJ databases">
        <authorList>
            <person name="Badcock K."/>
            <person name="Churcher C.M."/>
        </authorList>
    </citation>
    <scope>NUCLEOTIDE SEQUENCE</scope>
</reference>
<evidence type="ECO:0000256" key="1">
    <source>
        <dbReference type="SAM" id="MobiDB-lite"/>
    </source>
</evidence>
<reference evidence="2" key="1">
    <citation type="journal article" date="1993" name="Mol. Microbiol.">
        <title>Use of an ordered cosmid library to deduce the genomic organization of Mycobacterium leprae.</title>
        <authorList>
            <person name="Eiglmeier K."/>
            <person name="Honore N."/>
            <person name="Woods S.A."/>
            <person name="Caudron B."/>
            <person name="Cole S.T."/>
        </authorList>
    </citation>
    <scope>NUCLEOTIDE SEQUENCE</scope>
</reference>
<gene>
    <name evidence="2" type="primary">MLCB1701.05c</name>
</gene>
<reference evidence="2" key="2">
    <citation type="submission" date="1998-03" db="EMBL/GenBank/DDBJ databases">
        <authorList>
            <person name="James K.D."/>
            <person name="Parkhill J."/>
            <person name="Barrell B.G."/>
            <person name="Rajandream M.A."/>
        </authorList>
    </citation>
    <scope>NUCLEOTIDE SEQUENCE</scope>
</reference>
<feature type="region of interest" description="Disordered" evidence="1">
    <location>
        <begin position="1"/>
        <end position="43"/>
    </location>
</feature>
<name>Q9Z5K1_MYCLR</name>
<evidence type="ECO:0000313" key="2">
    <source>
        <dbReference type="EMBL" id="CAB39145.1"/>
    </source>
</evidence>
<protein>
    <submittedName>
        <fullName evidence="2">Uncharacterized protein MLCB1701.05c</fullName>
    </submittedName>
</protein>
<organism evidence="2">
    <name type="scientific">Mycobacterium leprae</name>
    <dbReference type="NCBI Taxonomy" id="1769"/>
    <lineage>
        <taxon>Bacteria</taxon>
        <taxon>Bacillati</taxon>
        <taxon>Actinomycetota</taxon>
        <taxon>Actinomycetes</taxon>
        <taxon>Mycobacteriales</taxon>
        <taxon>Mycobacteriaceae</taxon>
        <taxon>Mycobacterium</taxon>
    </lineage>
</organism>